<dbReference type="InterPro" id="IPR056798">
    <property type="entry name" value="ADH_Fe_C"/>
</dbReference>
<keyword evidence="4" id="KW-0520">NAD</keyword>
<dbReference type="GO" id="GO:0004022">
    <property type="term" value="F:alcohol dehydrogenase (NAD+) activity"/>
    <property type="evidence" value="ECO:0007669"/>
    <property type="project" value="UniProtKB-EC"/>
</dbReference>
<dbReference type="PANTHER" id="PTHR11496">
    <property type="entry name" value="ALCOHOL DEHYDROGENASE"/>
    <property type="match status" value="1"/>
</dbReference>
<comment type="cofactor">
    <cofactor evidence="1">
        <name>Fe cation</name>
        <dbReference type="ChEBI" id="CHEBI:24875"/>
    </cofactor>
</comment>
<dbReference type="AlphaFoldDB" id="U4JX29"/>
<dbReference type="PATRIC" id="fig|1260221.3.peg.1287"/>
<evidence type="ECO:0000259" key="6">
    <source>
        <dbReference type="Pfam" id="PF25137"/>
    </source>
</evidence>
<evidence type="ECO:0000256" key="4">
    <source>
        <dbReference type="ARBA" id="ARBA00023027"/>
    </source>
</evidence>
<evidence type="ECO:0000256" key="1">
    <source>
        <dbReference type="ARBA" id="ARBA00001962"/>
    </source>
</evidence>
<comment type="similarity">
    <text evidence="2">Belongs to the iron-containing alcohol dehydrogenase family.</text>
</comment>
<dbReference type="InterPro" id="IPR001670">
    <property type="entry name" value="ADH_Fe/GldA"/>
</dbReference>
<accession>U4JX29</accession>
<dbReference type="OrthoDB" id="9815791at2"/>
<dbReference type="PROSITE" id="PS00913">
    <property type="entry name" value="ADH_IRON_1"/>
    <property type="match status" value="1"/>
</dbReference>
<dbReference type="EMBL" id="FO203526">
    <property type="protein sequence ID" value="CCO57475.1"/>
    <property type="molecule type" value="Genomic_DNA"/>
</dbReference>
<dbReference type="eggNOG" id="COG1454">
    <property type="taxonomic scope" value="Bacteria"/>
</dbReference>
<dbReference type="Gene3D" id="3.40.50.1970">
    <property type="match status" value="1"/>
</dbReference>
<dbReference type="FunFam" id="1.20.1090.10:FF:000001">
    <property type="entry name" value="Aldehyde-alcohol dehydrogenase"/>
    <property type="match status" value="1"/>
</dbReference>
<dbReference type="FunFam" id="3.40.50.1970:FF:000003">
    <property type="entry name" value="Alcohol dehydrogenase, iron-containing"/>
    <property type="match status" value="1"/>
</dbReference>
<evidence type="ECO:0000256" key="2">
    <source>
        <dbReference type="ARBA" id="ARBA00007358"/>
    </source>
</evidence>
<dbReference type="Pfam" id="PF00465">
    <property type="entry name" value="Fe-ADH"/>
    <property type="match status" value="1"/>
</dbReference>
<gene>
    <name evidence="7" type="ORF">VIBNI_A1346</name>
</gene>
<evidence type="ECO:0000313" key="8">
    <source>
        <dbReference type="Proteomes" id="UP000016895"/>
    </source>
</evidence>
<protein>
    <submittedName>
        <fullName evidence="7">Putative Alcohol dehydrogenase, class IV</fullName>
        <ecNumber evidence="7">1.1.1.1</ecNumber>
    </submittedName>
</protein>
<dbReference type="STRING" id="28173.VIBNI_A1346"/>
<evidence type="ECO:0000313" key="7">
    <source>
        <dbReference type="EMBL" id="CCO57475.1"/>
    </source>
</evidence>
<keyword evidence="8" id="KW-1185">Reference proteome</keyword>
<dbReference type="Gene3D" id="1.20.1090.10">
    <property type="entry name" value="Dehydroquinate synthase-like - alpha domain"/>
    <property type="match status" value="1"/>
</dbReference>
<feature type="domain" description="Fe-containing alcohol dehydrogenase-like C-terminal" evidence="6">
    <location>
        <begin position="193"/>
        <end position="380"/>
    </location>
</feature>
<dbReference type="EC" id="1.1.1.1" evidence="7"/>
<organism evidence="7 8">
    <name type="scientific">Vibrio nigripulchritudo</name>
    <dbReference type="NCBI Taxonomy" id="28173"/>
    <lineage>
        <taxon>Bacteria</taxon>
        <taxon>Pseudomonadati</taxon>
        <taxon>Pseudomonadota</taxon>
        <taxon>Gammaproteobacteria</taxon>
        <taxon>Vibrionales</taxon>
        <taxon>Vibrionaceae</taxon>
        <taxon>Vibrio</taxon>
    </lineage>
</organism>
<dbReference type="Pfam" id="PF25137">
    <property type="entry name" value="ADH_Fe_C"/>
    <property type="match status" value="1"/>
</dbReference>
<name>U4JX29_9VIBR</name>
<dbReference type="InterPro" id="IPR018211">
    <property type="entry name" value="ADH_Fe_CS"/>
</dbReference>
<reference evidence="7 8" key="1">
    <citation type="journal article" date="2013" name="ISME J.">
        <title>Comparative genomics of pathogenic lineages of Vibrio nigripulchritudo identifies virulence-associated traits.</title>
        <authorList>
            <person name="Goudenege D."/>
            <person name="Labreuche Y."/>
            <person name="Krin E."/>
            <person name="Ansquer D."/>
            <person name="Mangenot S."/>
            <person name="Calteau A."/>
            <person name="Medigue C."/>
            <person name="Mazel D."/>
            <person name="Polz M.F."/>
            <person name="Le Roux F."/>
        </authorList>
    </citation>
    <scope>NUCLEOTIDE SEQUENCE [LARGE SCALE GENOMIC DNA]</scope>
    <source>
        <strain evidence="8">SnF1</strain>
    </source>
</reference>
<dbReference type="KEGG" id="vni:VIBNI_A1346"/>
<dbReference type="SUPFAM" id="SSF56796">
    <property type="entry name" value="Dehydroquinate synthase-like"/>
    <property type="match status" value="1"/>
</dbReference>
<dbReference type="PANTHER" id="PTHR11496:SF102">
    <property type="entry name" value="ALCOHOL DEHYDROGENASE 4"/>
    <property type="match status" value="1"/>
</dbReference>
<proteinExistence type="inferred from homology"/>
<dbReference type="RefSeq" id="WP_022550413.1">
    <property type="nucleotide sequence ID" value="NC_022528.1"/>
</dbReference>
<feature type="domain" description="Alcohol dehydrogenase iron-type/glycerol dehydrogenase GldA" evidence="5">
    <location>
        <begin position="9"/>
        <end position="182"/>
    </location>
</feature>
<keyword evidence="3 7" id="KW-0560">Oxidoreductase</keyword>
<sequence>MTIANWNYPTAISVGKDVLKSLPDHCKRLNIQSPLLVTDPFLADMDIVINAIKDCEEKGLAIAVFSDVQGNPTDTNVNLGIDAYNAGHHDGIIAFGGGSSLDAAKAIALCANQSLPLWSFEDVGDNWAQADESIIVPVIAIPTTAGTGSEVGRASVITDSDSHIKKIIFHPKMMPVQVLLDPMVTVGLPAHITAATGMDALSHSLEAYCAPGYHPMADGIAIESINLVKHFLYRAYLDGDNIDARTQLLVASSMGATAFQKGLGAMHALAHTLGGLYDKHHGLLNAILMPYVLEANRSEIEDKMVVLARALSLQSPGFDAVNNWILSMRKTLAIPHTLAEIGITGDEVEKVGQLAVQDAAAGGNPILFTAEEYSQLFVHALTGQKIQQ</sequence>
<evidence type="ECO:0000256" key="3">
    <source>
        <dbReference type="ARBA" id="ARBA00023002"/>
    </source>
</evidence>
<evidence type="ECO:0000259" key="5">
    <source>
        <dbReference type="Pfam" id="PF00465"/>
    </source>
</evidence>
<dbReference type="GO" id="GO:0046872">
    <property type="term" value="F:metal ion binding"/>
    <property type="evidence" value="ECO:0007669"/>
    <property type="project" value="InterPro"/>
</dbReference>
<dbReference type="Proteomes" id="UP000016895">
    <property type="component" value="Chromosome 1"/>
</dbReference>
<dbReference type="InterPro" id="IPR039697">
    <property type="entry name" value="Alcohol_dehydrogenase_Fe"/>
</dbReference>
<dbReference type="CDD" id="cd14861">
    <property type="entry name" value="Fe-ADH-like"/>
    <property type="match status" value="1"/>
</dbReference>